<protein>
    <recommendedName>
        <fullName evidence="2">J domain-containing protein</fullName>
    </recommendedName>
</protein>
<feature type="domain" description="J" evidence="2">
    <location>
        <begin position="12"/>
        <end position="74"/>
    </location>
</feature>
<dbReference type="PRINTS" id="PR00625">
    <property type="entry name" value="JDOMAIN"/>
</dbReference>
<accession>A0A7J7IF65</accession>
<dbReference type="SUPFAM" id="SSF46565">
    <property type="entry name" value="Chaperone J-domain"/>
    <property type="match status" value="1"/>
</dbReference>
<gene>
    <name evidence="3" type="ORF">F1559_000498</name>
</gene>
<dbReference type="PROSITE" id="PS50076">
    <property type="entry name" value="DNAJ_2"/>
    <property type="match status" value="1"/>
</dbReference>
<dbReference type="Pfam" id="PF00226">
    <property type="entry name" value="DnaJ"/>
    <property type="match status" value="1"/>
</dbReference>
<dbReference type="Proteomes" id="UP000530660">
    <property type="component" value="Unassembled WGS sequence"/>
</dbReference>
<reference evidence="3 4" key="1">
    <citation type="journal article" date="2020" name="J. Phycol.">
        <title>Comparative genome analysis reveals Cyanidiococcus gen. nov., a new extremophilic red algal genus sister to Cyanidioschyzon (Cyanidioschyzonaceae, Rhodophyta).</title>
        <authorList>
            <person name="Liu S.-L."/>
            <person name="Chiang Y.-R."/>
            <person name="Yoon H.S."/>
            <person name="Fu H.-Y."/>
        </authorList>
    </citation>
    <scope>NUCLEOTIDE SEQUENCE [LARGE SCALE GENOMIC DNA]</scope>
    <source>
        <strain evidence="3 4">THAL066</strain>
    </source>
</reference>
<sequence>MGPSSPSLAREDLYLVLGVGRDAGPAELRAAFRKRARVFHPDRGTGNDQDFFRLEYAYRVLNNPAKRRLYDLLLEAGIVQPGLDTGLCPGSDCKPADEGATPTRASALAEHAPFCHEGSDRLLAQPSAADSTLVSDQTQGHEPIEQS</sequence>
<dbReference type="InterPro" id="IPR001623">
    <property type="entry name" value="DnaJ_domain"/>
</dbReference>
<evidence type="ECO:0000313" key="3">
    <source>
        <dbReference type="EMBL" id="KAF6000981.1"/>
    </source>
</evidence>
<proteinExistence type="predicted"/>
<dbReference type="AlphaFoldDB" id="A0A7J7IF65"/>
<organism evidence="3 4">
    <name type="scientific">Cyanidiococcus yangmingshanensis</name>
    <dbReference type="NCBI Taxonomy" id="2690220"/>
    <lineage>
        <taxon>Eukaryota</taxon>
        <taxon>Rhodophyta</taxon>
        <taxon>Bangiophyceae</taxon>
        <taxon>Cyanidiales</taxon>
        <taxon>Cyanidiaceae</taxon>
        <taxon>Cyanidiococcus</taxon>
    </lineage>
</organism>
<evidence type="ECO:0000259" key="2">
    <source>
        <dbReference type="PROSITE" id="PS50076"/>
    </source>
</evidence>
<keyword evidence="4" id="KW-1185">Reference proteome</keyword>
<dbReference type="InterPro" id="IPR052763">
    <property type="entry name" value="DnaJ_C4"/>
</dbReference>
<dbReference type="InterPro" id="IPR036869">
    <property type="entry name" value="J_dom_sf"/>
</dbReference>
<dbReference type="EMBL" id="VWRR01000016">
    <property type="protein sequence ID" value="KAF6000981.1"/>
    <property type="molecule type" value="Genomic_DNA"/>
</dbReference>
<dbReference type="PANTHER" id="PTHR44825:SF1">
    <property type="entry name" value="DNAJ HOMOLOG SUBFAMILY C MEMBER 4"/>
    <property type="match status" value="1"/>
</dbReference>
<dbReference type="Gene3D" id="1.10.287.110">
    <property type="entry name" value="DnaJ domain"/>
    <property type="match status" value="1"/>
</dbReference>
<dbReference type="SMART" id="SM00271">
    <property type="entry name" value="DnaJ"/>
    <property type="match status" value="1"/>
</dbReference>
<evidence type="ECO:0000256" key="1">
    <source>
        <dbReference type="SAM" id="MobiDB-lite"/>
    </source>
</evidence>
<dbReference type="PANTHER" id="PTHR44825">
    <property type="match status" value="1"/>
</dbReference>
<feature type="compositionally biased region" description="Polar residues" evidence="1">
    <location>
        <begin position="128"/>
        <end position="141"/>
    </location>
</feature>
<comment type="caution">
    <text evidence="3">The sequence shown here is derived from an EMBL/GenBank/DDBJ whole genome shotgun (WGS) entry which is preliminary data.</text>
</comment>
<name>A0A7J7IF65_9RHOD</name>
<dbReference type="CDD" id="cd06257">
    <property type="entry name" value="DnaJ"/>
    <property type="match status" value="1"/>
</dbReference>
<evidence type="ECO:0000313" key="4">
    <source>
        <dbReference type="Proteomes" id="UP000530660"/>
    </source>
</evidence>
<dbReference type="OrthoDB" id="5699at2759"/>
<feature type="region of interest" description="Disordered" evidence="1">
    <location>
        <begin position="125"/>
        <end position="147"/>
    </location>
</feature>